<reference evidence="2 3" key="1">
    <citation type="submission" date="2019-06" db="EMBL/GenBank/DDBJ databases">
        <title>Lysobacter alkalisoli sp. nov. isolated from saline-alkali soil.</title>
        <authorList>
            <person name="Sun J.-Q."/>
            <person name="Xu L."/>
        </authorList>
    </citation>
    <scope>NUCLEOTIDE SEQUENCE [LARGE SCALE GENOMIC DNA]</scope>
    <source>
        <strain evidence="2 3">SJ-36</strain>
    </source>
</reference>
<feature type="transmembrane region" description="Helical" evidence="1">
    <location>
        <begin position="76"/>
        <end position="99"/>
    </location>
</feature>
<accession>A0A514BWB6</accession>
<organism evidence="2 3">
    <name type="scientific">Marilutibacter alkalisoli</name>
    <dbReference type="NCBI Taxonomy" id="2591633"/>
    <lineage>
        <taxon>Bacteria</taxon>
        <taxon>Pseudomonadati</taxon>
        <taxon>Pseudomonadota</taxon>
        <taxon>Gammaproteobacteria</taxon>
        <taxon>Lysobacterales</taxon>
        <taxon>Lysobacteraceae</taxon>
        <taxon>Marilutibacter</taxon>
    </lineage>
</organism>
<keyword evidence="1" id="KW-1133">Transmembrane helix</keyword>
<proteinExistence type="predicted"/>
<keyword evidence="1" id="KW-0472">Membrane</keyword>
<dbReference type="AlphaFoldDB" id="A0A514BWB6"/>
<evidence type="ECO:0000313" key="2">
    <source>
        <dbReference type="EMBL" id="QDH71605.1"/>
    </source>
</evidence>
<protein>
    <submittedName>
        <fullName evidence="2">Uncharacterized protein</fullName>
    </submittedName>
</protein>
<name>A0A514BWB6_9GAMM</name>
<feature type="transmembrane region" description="Helical" evidence="1">
    <location>
        <begin position="105"/>
        <end position="125"/>
    </location>
</feature>
<keyword evidence="3" id="KW-1185">Reference proteome</keyword>
<keyword evidence="1" id="KW-0812">Transmembrane</keyword>
<dbReference type="RefSeq" id="WP_141624936.1">
    <property type="nucleotide sequence ID" value="NZ_CP041242.1"/>
</dbReference>
<evidence type="ECO:0000256" key="1">
    <source>
        <dbReference type="SAM" id="Phobius"/>
    </source>
</evidence>
<dbReference type="Proteomes" id="UP000317199">
    <property type="component" value="Chromosome"/>
</dbReference>
<dbReference type="EMBL" id="CP041242">
    <property type="protein sequence ID" value="QDH71605.1"/>
    <property type="molecule type" value="Genomic_DNA"/>
</dbReference>
<dbReference type="KEGG" id="lyj:FKV23_17020"/>
<feature type="transmembrane region" description="Helical" evidence="1">
    <location>
        <begin position="12"/>
        <end position="31"/>
    </location>
</feature>
<dbReference type="OrthoDB" id="5956355at2"/>
<evidence type="ECO:0000313" key="3">
    <source>
        <dbReference type="Proteomes" id="UP000317199"/>
    </source>
</evidence>
<feature type="transmembrane region" description="Helical" evidence="1">
    <location>
        <begin position="37"/>
        <end position="55"/>
    </location>
</feature>
<gene>
    <name evidence="2" type="ORF">FKV23_17020</name>
</gene>
<sequence length="131" mass="14264">MTAAVSRRYLREFIPAMTGYVVVLLASVHALRAVDSPLARAAIALLPVIPIGFAARALLRFVRDSDELQRRIQLEAFALASLVLTLGAFSLGLLGRAVLQPLDGATVLIWILPLYALLYGVFAAVTSRRYQ</sequence>